<dbReference type="InterPro" id="IPR027434">
    <property type="entry name" value="Homing_endonucl"/>
</dbReference>
<dbReference type="Proteomes" id="UP000424080">
    <property type="component" value="Segment"/>
</dbReference>
<dbReference type="InterPro" id="IPR036844">
    <property type="entry name" value="Hint_dom_sf"/>
</dbReference>
<accession>A0A5S9BZF2</accession>
<name>A0A5S9BZF2_9CAUD</name>
<evidence type="ECO:0000313" key="2">
    <source>
        <dbReference type="Proteomes" id="UP000424080"/>
    </source>
</evidence>
<sequence>MKLFETINESFEHNEQQMVFENNAEFVFEKLVTLGNKAYPKFGNVVIMAGGAGCYPKGTEFFDGKGWKPIDQYETGDKVLQYNMDGTTELVQPLDYINLPVDKFTRIKNRRVDFVTSETHKHLVINDKTKKLETKLTSELRNKHENLSRGNKVKLVTSFKYGGDGINLSNDEIMLKVAIFADDHFLPRVGEPKCRVSLKKTRKIKRFEDLLKSNNIEYKKYEENGFQRFEFTYNSNEKEFESYWYNASNDQLKVICDEVLLWDGSTVNRDNRKSRLSYCTTSKKSMDFIQFAFASCGIDTKIGTDVRVDRKPCYELTINYTKGVGISKNPRVENTTSMEIVDMGDRMYCFTVPSGFFVVRQSNKIYVSGNSGKGFIISNLLGMEGKTFDVDALKALSLKSTKIADKVKREFGVDLKNMNLRTAKDVGTLHDIIGGALKLPKKAQQATYASILTANPERKPNLLFDVTLKDISKLSSITRDVQQLGYDKKNIHIVWVVNDIEVAIDQNKKRSRVVPQDILLATHRGVALTMNDIATNALDLGEYMDGDIWFVFNKRGVDSTLQFSKKGGMSVKDAETVKIKASGKKIDQSKLTKDVINKIVSYVPKVNSWKHEE</sequence>
<protein>
    <submittedName>
        <fullName evidence="1">Uncharacterized protein</fullName>
    </submittedName>
</protein>
<dbReference type="Gene3D" id="3.10.28.10">
    <property type="entry name" value="Homing endonucleases"/>
    <property type="match status" value="1"/>
</dbReference>
<organism evidence="1 2">
    <name type="scientific">Tenacibaculum phage PTm5</name>
    <dbReference type="NCBI Taxonomy" id="2547426"/>
    <lineage>
        <taxon>Viruses</taxon>
        <taxon>Duplodnaviria</taxon>
        <taxon>Heunggongvirae</taxon>
        <taxon>Uroviricota</taxon>
        <taxon>Caudoviricetes</taxon>
        <taxon>Shirahamavirus</taxon>
        <taxon>Shirahamavirus PTm1</taxon>
    </lineage>
</organism>
<proteinExistence type="predicted"/>
<reference evidence="1 2" key="1">
    <citation type="journal article" date="2019" name="Arch. Virol.">
        <title>A novel jumbo Tenacibaculum maritimum lytic phage with head-fiber-like appendages.</title>
        <authorList>
            <person name="Kawato Y."/>
            <person name="Istiqomah I."/>
            <person name="Gaafar A.Y."/>
            <person name="Hanaoka M."/>
            <person name="Ishimaru K."/>
            <person name="Yasuike M."/>
            <person name="Nishiki I."/>
            <person name="Nakamura Y."/>
            <person name="Fujiwara A."/>
            <person name="Nakai T."/>
        </authorList>
    </citation>
    <scope>NUCLEOTIDE SEQUENCE [LARGE SCALE GENOMIC DNA]</scope>
    <source>
        <strain evidence="1 2">PTm5</strain>
    </source>
</reference>
<dbReference type="SUPFAM" id="SSF51294">
    <property type="entry name" value="Hedgehog/intein (Hint) domain"/>
    <property type="match status" value="1"/>
</dbReference>
<evidence type="ECO:0000313" key="1">
    <source>
        <dbReference type="EMBL" id="BBI90887.1"/>
    </source>
</evidence>
<dbReference type="EMBL" id="AP019525">
    <property type="protein sequence ID" value="BBI90887.1"/>
    <property type="molecule type" value="Genomic_DNA"/>
</dbReference>